<dbReference type="Gene3D" id="3.50.50.60">
    <property type="entry name" value="FAD/NAD(P)-binding domain"/>
    <property type="match status" value="1"/>
</dbReference>
<dbReference type="eggNOG" id="COG0654">
    <property type="taxonomic scope" value="Bacteria"/>
</dbReference>
<organism evidence="4 5">
    <name type="scientific">Hyphomonas atlantica</name>
    <dbReference type="NCBI Taxonomy" id="1280948"/>
    <lineage>
        <taxon>Bacteria</taxon>
        <taxon>Pseudomonadati</taxon>
        <taxon>Pseudomonadota</taxon>
        <taxon>Alphaproteobacteria</taxon>
        <taxon>Hyphomonadales</taxon>
        <taxon>Hyphomonadaceae</taxon>
        <taxon>Hyphomonas</taxon>
    </lineage>
</organism>
<dbReference type="STRING" id="1280948.HY36_12455"/>
<dbReference type="PANTHER" id="PTHR43004">
    <property type="entry name" value="TRK SYSTEM POTASSIUM UPTAKE PROTEIN"/>
    <property type="match status" value="1"/>
</dbReference>
<dbReference type="NCBIfam" id="NF004780">
    <property type="entry name" value="PRK06126.1"/>
    <property type="match status" value="1"/>
</dbReference>
<dbReference type="InterPro" id="IPR002938">
    <property type="entry name" value="FAD-bd"/>
</dbReference>
<evidence type="ECO:0000256" key="2">
    <source>
        <dbReference type="ARBA" id="ARBA00022827"/>
    </source>
</evidence>
<dbReference type="InterPro" id="IPR050641">
    <property type="entry name" value="RIFMO-like"/>
</dbReference>
<dbReference type="Pfam" id="PF21274">
    <property type="entry name" value="Rng_hyd_C"/>
    <property type="match status" value="1"/>
</dbReference>
<keyword evidence="5" id="KW-1185">Reference proteome</keyword>
<reference evidence="4 5" key="1">
    <citation type="journal article" date="2014" name="Antonie Van Leeuwenhoek">
        <title>Hyphomonas beringensis sp. nov. and Hyphomonas chukchiensis sp. nov., isolated from surface seawater of the Bering Sea and Chukchi Sea.</title>
        <authorList>
            <person name="Li C."/>
            <person name="Lai Q."/>
            <person name="Li G."/>
            <person name="Dong C."/>
            <person name="Wang J."/>
            <person name="Liao Y."/>
            <person name="Shao Z."/>
        </authorList>
    </citation>
    <scope>NUCLEOTIDE SEQUENCE [LARGE SCALE GENOMIC DNA]</scope>
    <source>
        <strain evidence="4 5">22II1-22F38</strain>
    </source>
</reference>
<dbReference type="InterPro" id="IPR036188">
    <property type="entry name" value="FAD/NAD-bd_sf"/>
</dbReference>
<dbReference type="GO" id="GO:0071949">
    <property type="term" value="F:FAD binding"/>
    <property type="evidence" value="ECO:0007669"/>
    <property type="project" value="InterPro"/>
</dbReference>
<dbReference type="Gene3D" id="3.40.30.120">
    <property type="match status" value="1"/>
</dbReference>
<dbReference type="AlphaFoldDB" id="A0A059EAL1"/>
<dbReference type="Proteomes" id="UP000024547">
    <property type="component" value="Unassembled WGS sequence"/>
</dbReference>
<evidence type="ECO:0000259" key="3">
    <source>
        <dbReference type="Pfam" id="PF01494"/>
    </source>
</evidence>
<evidence type="ECO:0000313" key="4">
    <source>
        <dbReference type="EMBL" id="KCZ64650.1"/>
    </source>
</evidence>
<dbReference type="Gene3D" id="3.30.9.10">
    <property type="entry name" value="D-Amino Acid Oxidase, subunit A, domain 2"/>
    <property type="match status" value="1"/>
</dbReference>
<gene>
    <name evidence="4" type="ORF">HY36_12455</name>
</gene>
<dbReference type="PATRIC" id="fig|1280948.3.peg.728"/>
<dbReference type="PANTHER" id="PTHR43004:SF21">
    <property type="entry name" value="FAD-BINDING DOMAIN-CONTAINING PROTEIN-RELATED"/>
    <property type="match status" value="1"/>
</dbReference>
<dbReference type="SUPFAM" id="SSF51905">
    <property type="entry name" value="FAD/NAD(P)-binding domain"/>
    <property type="match status" value="1"/>
</dbReference>
<feature type="domain" description="FAD-binding" evidence="3">
    <location>
        <begin position="4"/>
        <end position="356"/>
    </location>
</feature>
<accession>A0A059EAL1</accession>
<name>A0A059EAL1_9PROT</name>
<dbReference type="GO" id="GO:0016709">
    <property type="term" value="F:oxidoreductase activity, acting on paired donors, with incorporation or reduction of molecular oxygen, NAD(P)H as one donor, and incorporation of one atom of oxygen"/>
    <property type="evidence" value="ECO:0007669"/>
    <property type="project" value="UniProtKB-ARBA"/>
</dbReference>
<proteinExistence type="predicted"/>
<keyword evidence="1" id="KW-0285">Flavoprotein</keyword>
<evidence type="ECO:0000313" key="5">
    <source>
        <dbReference type="Proteomes" id="UP000024547"/>
    </source>
</evidence>
<dbReference type="Pfam" id="PF01494">
    <property type="entry name" value="FAD_binding_3"/>
    <property type="match status" value="1"/>
</dbReference>
<evidence type="ECO:0000256" key="1">
    <source>
        <dbReference type="ARBA" id="ARBA00022630"/>
    </source>
</evidence>
<protein>
    <recommendedName>
        <fullName evidence="3">FAD-binding domain-containing protein</fullName>
    </recommendedName>
</protein>
<comment type="caution">
    <text evidence="4">The sequence shown here is derived from an EMBL/GenBank/DDBJ whole genome shotgun (WGS) entry which is preliminary data.</text>
</comment>
<dbReference type="RefSeq" id="WP_051602474.1">
    <property type="nucleotide sequence ID" value="NZ_AWFH01000002.1"/>
</dbReference>
<dbReference type="EMBL" id="AWFH01000002">
    <property type="protein sequence ID" value="KCZ64650.1"/>
    <property type="molecule type" value="Genomic_DNA"/>
</dbReference>
<keyword evidence="2" id="KW-0274">FAD</keyword>
<dbReference type="PRINTS" id="PR00420">
    <property type="entry name" value="RNGMNOXGNASE"/>
</dbReference>
<dbReference type="OrthoDB" id="9791689at2"/>
<sequence>MERYDVIVAGAGPVGLTLAIDLGQRGIRTLILERNNSTGPWPKMDRSNARTMEFYRRLGIADQVRALGYPDDASMDVFIVTRLCDEPLLKLHYPTVAEFRQRISETTDHSQPLEPYQLVSQNKLEPLLKSVAEATPHVTVRYGCDVLSFHDMSDRVVIEYSDPDDNPVKVCSTYLVGCDGGSSTIRKQLGIKLEGQGNLRSMRQICFYSEQLYENIPMGKGRHYYFADAEGSALIVQGDRKEFTLNSDVPEDIDYESWVREKVGPGIEFDFKLLNVSPWNLHLLLAEKYGNGRVFLAGDAAHLVIPTGGLGMNSGVGDALDLSWKLSGTIKGWGGPGLLSSYEAERRPVGVKNVEASGWAAQGLGKWRALHSPKLMEETREGARERLRTARSANLHHRRVHEMVGAEYGYSYAGSPLITPSQDTPAEWDTVRFLPRTDPGVRIPHIWLSDDSSILDRMGAYYTFVDLTGQADTSDIEDAFSHLHAPMVTFSQSEPHVQSVYGCKFLLVRPDLHIVWTGNVLPDHPRQLARLAAGFDDTPPPVDVI</sequence>